<feature type="domain" description="Response regulatory" evidence="2">
    <location>
        <begin position="2"/>
        <end position="117"/>
    </location>
</feature>
<evidence type="ECO:0000313" key="4">
    <source>
        <dbReference type="EMBL" id="NAY93111.1"/>
    </source>
</evidence>
<dbReference type="Proteomes" id="UP000667650">
    <property type="component" value="Unassembled WGS sequence"/>
</dbReference>
<evidence type="ECO:0000313" key="5">
    <source>
        <dbReference type="Proteomes" id="UP000667650"/>
    </source>
</evidence>
<dbReference type="PROSITE" id="PS50110">
    <property type="entry name" value="RESPONSE_REGULATORY"/>
    <property type="match status" value="1"/>
</dbReference>
<gene>
    <name evidence="4" type="ORF">GTQ34_14430</name>
</gene>
<organism evidence="4 5">
    <name type="scientific">Flagellimonas ochracea</name>
    <dbReference type="NCBI Taxonomy" id="2696472"/>
    <lineage>
        <taxon>Bacteria</taxon>
        <taxon>Pseudomonadati</taxon>
        <taxon>Bacteroidota</taxon>
        <taxon>Flavobacteriia</taxon>
        <taxon>Flavobacteriales</taxon>
        <taxon>Flavobacteriaceae</taxon>
        <taxon>Flagellimonas</taxon>
    </lineage>
</organism>
<dbReference type="PROSITE" id="PS50930">
    <property type="entry name" value="HTH_LYTTR"/>
    <property type="match status" value="1"/>
</dbReference>
<feature type="domain" description="HTH LytTR-type" evidence="3">
    <location>
        <begin position="154"/>
        <end position="226"/>
    </location>
</feature>
<dbReference type="PANTHER" id="PTHR37299:SF1">
    <property type="entry name" value="STAGE 0 SPORULATION PROTEIN A HOMOLOG"/>
    <property type="match status" value="1"/>
</dbReference>
<evidence type="ECO:0000259" key="3">
    <source>
        <dbReference type="PROSITE" id="PS50930"/>
    </source>
</evidence>
<dbReference type="PANTHER" id="PTHR37299">
    <property type="entry name" value="TRANSCRIPTIONAL REGULATOR-RELATED"/>
    <property type="match status" value="1"/>
</dbReference>
<dbReference type="InterPro" id="IPR046947">
    <property type="entry name" value="LytR-like"/>
</dbReference>
<dbReference type="SUPFAM" id="SSF52172">
    <property type="entry name" value="CheY-like"/>
    <property type="match status" value="1"/>
</dbReference>
<comment type="caution">
    <text evidence="4">The sequence shown here is derived from an EMBL/GenBank/DDBJ whole genome shotgun (WGS) entry which is preliminary data.</text>
</comment>
<dbReference type="Gene3D" id="3.40.50.2300">
    <property type="match status" value="1"/>
</dbReference>
<feature type="modified residue" description="4-aspartylphosphate" evidence="1">
    <location>
        <position position="55"/>
    </location>
</feature>
<dbReference type="SMART" id="SM00448">
    <property type="entry name" value="REC"/>
    <property type="match status" value="1"/>
</dbReference>
<dbReference type="Pfam" id="PF00072">
    <property type="entry name" value="Response_reg"/>
    <property type="match status" value="1"/>
</dbReference>
<dbReference type="GO" id="GO:0000156">
    <property type="term" value="F:phosphorelay response regulator activity"/>
    <property type="evidence" value="ECO:0007669"/>
    <property type="project" value="InterPro"/>
</dbReference>
<dbReference type="SMART" id="SM00850">
    <property type="entry name" value="LytTR"/>
    <property type="match status" value="1"/>
</dbReference>
<dbReference type="GO" id="GO:0003677">
    <property type="term" value="F:DNA binding"/>
    <property type="evidence" value="ECO:0007669"/>
    <property type="project" value="InterPro"/>
</dbReference>
<dbReference type="Gene3D" id="2.40.50.1020">
    <property type="entry name" value="LytTr DNA-binding domain"/>
    <property type="match status" value="1"/>
</dbReference>
<dbReference type="InterPro" id="IPR011006">
    <property type="entry name" value="CheY-like_superfamily"/>
</dbReference>
<name>A0A964TF33_9FLAO</name>
<dbReference type="InterPro" id="IPR001789">
    <property type="entry name" value="Sig_transdc_resp-reg_receiver"/>
</dbReference>
<reference evidence="4" key="1">
    <citation type="submission" date="2020-01" db="EMBL/GenBank/DDBJ databases">
        <title>Muricauda ochracea sp. nov., isolated from a tidal flat of Garorim bay in Korea.</title>
        <authorList>
            <person name="Kim D."/>
            <person name="Yoo Y."/>
            <person name="Kim J.-J."/>
        </authorList>
    </citation>
    <scope>NUCLEOTIDE SEQUENCE</scope>
    <source>
        <strain evidence="4">JGD-17</strain>
    </source>
</reference>
<accession>A0A964TF33</accession>
<dbReference type="InterPro" id="IPR007492">
    <property type="entry name" value="LytTR_DNA-bd_dom"/>
</dbReference>
<dbReference type="AlphaFoldDB" id="A0A964TF33"/>
<evidence type="ECO:0000259" key="2">
    <source>
        <dbReference type="PROSITE" id="PS50110"/>
    </source>
</evidence>
<sequence length="259" mass="30004">MKGIIVDDEPIARKRISNLINDFSDELVQISAECGNAENAISCINKIQPQIIFLDIKMKDMTGFDVIRKMKVKAPPVIIFTTAYDQYALQAFDFFAFDFLLKPFKDDRFYQSLRRSIEHIKKSNANLYEKKLNDLISYVKAPNANQFYSKKERLLIKLGNKATIINTNDIKYIVANGYYAEIFTNQKKYVLRTSLTKLTNQLDPNCFIRIHRSTIVNINMIQEVVFSDYGEIDTKMLDMKLFRVSKSNKKTFLSKLGAE</sequence>
<keyword evidence="1" id="KW-0597">Phosphoprotein</keyword>
<dbReference type="EMBL" id="JAAABI010000006">
    <property type="protein sequence ID" value="NAY93111.1"/>
    <property type="molecule type" value="Genomic_DNA"/>
</dbReference>
<dbReference type="Pfam" id="PF04397">
    <property type="entry name" value="LytTR"/>
    <property type="match status" value="1"/>
</dbReference>
<protein>
    <submittedName>
        <fullName evidence="4">Response regulator</fullName>
    </submittedName>
</protein>
<keyword evidence="5" id="KW-1185">Reference proteome</keyword>
<evidence type="ECO:0000256" key="1">
    <source>
        <dbReference type="PROSITE-ProRule" id="PRU00169"/>
    </source>
</evidence>
<proteinExistence type="predicted"/>